<keyword evidence="2" id="KW-1185">Reference proteome</keyword>
<gene>
    <name evidence="1" type="ORF">DD236_06695</name>
</gene>
<dbReference type="GO" id="GO:0016811">
    <property type="term" value="F:hydrolase activity, acting on carbon-nitrogen (but not peptide) bonds, in linear amides"/>
    <property type="evidence" value="ECO:0007669"/>
    <property type="project" value="InterPro"/>
</dbReference>
<protein>
    <submittedName>
        <fullName evidence="1">Uncharacterized protein</fullName>
    </submittedName>
</protein>
<dbReference type="EMBL" id="QETB01000003">
    <property type="protein sequence ID" value="PWF26533.1"/>
    <property type="molecule type" value="Genomic_DNA"/>
</dbReference>
<dbReference type="Pfam" id="PF03069">
    <property type="entry name" value="FmdA_AmdA"/>
    <property type="match status" value="1"/>
</dbReference>
<evidence type="ECO:0000313" key="2">
    <source>
        <dbReference type="Proteomes" id="UP000245283"/>
    </source>
</evidence>
<dbReference type="Proteomes" id="UP000245283">
    <property type="component" value="Unassembled WGS sequence"/>
</dbReference>
<organism evidence="1 2">
    <name type="scientific">Ancrocorticia populi</name>
    <dbReference type="NCBI Taxonomy" id="2175228"/>
    <lineage>
        <taxon>Bacteria</taxon>
        <taxon>Bacillati</taxon>
        <taxon>Actinomycetota</taxon>
        <taxon>Actinomycetes</taxon>
        <taxon>Actinomycetales</taxon>
        <taxon>Actinomycetaceae</taxon>
        <taxon>Ancrocorticia</taxon>
    </lineage>
</organism>
<proteinExistence type="predicted"/>
<evidence type="ECO:0000313" key="1">
    <source>
        <dbReference type="EMBL" id="PWF26533.1"/>
    </source>
</evidence>
<sequence length="209" mass="23001">MLLPASTAPQYSEWITFSVTSVTIDGEQKYFDSNLTFQRAWPAHDRLLAKFDYSQEQARLLLGSAAIDGRLCGVVEILSPCATVYIPTAILDLPIDPPASGSTKIDPGNGSPNAAQMASLDVFVVAMSFDFDGGPRMSDLSNEQVQFTAWRGHMMIHREALRAVQQAERDMRILIRARNTHLEPLIAESFQTRGIESGWESHGGSADET</sequence>
<comment type="caution">
    <text evidence="1">The sequence shown here is derived from an EMBL/GenBank/DDBJ whole genome shotgun (WGS) entry which is preliminary data.</text>
</comment>
<reference evidence="2" key="1">
    <citation type="submission" date="2018-05" db="EMBL/GenBank/DDBJ databases">
        <authorList>
            <person name="Li Y."/>
        </authorList>
    </citation>
    <scope>NUCLEOTIDE SEQUENCE [LARGE SCALE GENOMIC DNA]</scope>
    <source>
        <strain evidence="2">sk1b4</strain>
    </source>
</reference>
<name>A0A2V1KAN7_9ACTO</name>
<dbReference type="OrthoDB" id="9785236at2"/>
<dbReference type="InterPro" id="IPR004304">
    <property type="entry name" value="FmdA_AmdA"/>
</dbReference>
<accession>A0A2V1KAN7</accession>
<dbReference type="AlphaFoldDB" id="A0A2V1KAN7"/>